<dbReference type="AlphaFoldDB" id="A0A8B9B8P4"/>
<reference evidence="2" key="1">
    <citation type="submission" date="2025-08" db="UniProtKB">
        <authorList>
            <consortium name="Ensembl"/>
        </authorList>
    </citation>
    <scope>IDENTIFICATION</scope>
</reference>
<keyword evidence="1" id="KW-0812">Transmembrane</keyword>
<reference evidence="2" key="2">
    <citation type="submission" date="2025-09" db="UniProtKB">
        <authorList>
            <consortium name="Ensembl"/>
        </authorList>
    </citation>
    <scope>IDENTIFICATION</scope>
</reference>
<sequence>MPHIRGITVFVNSNYPIPLKTICSLTLYCNFLYLNRTAYLHLVGSLQSMSVTKTSLGPTQNSTLREALVVMLFFCLTLIFIFHQLLCSGETVRLGHTQRTTNNVRIFLGPDNMD</sequence>
<organism evidence="2 3">
    <name type="scientific">Anser brachyrhynchus</name>
    <name type="common">Pink-footed goose</name>
    <dbReference type="NCBI Taxonomy" id="132585"/>
    <lineage>
        <taxon>Eukaryota</taxon>
        <taxon>Metazoa</taxon>
        <taxon>Chordata</taxon>
        <taxon>Craniata</taxon>
        <taxon>Vertebrata</taxon>
        <taxon>Euteleostomi</taxon>
        <taxon>Archelosauria</taxon>
        <taxon>Archosauria</taxon>
        <taxon>Dinosauria</taxon>
        <taxon>Saurischia</taxon>
        <taxon>Theropoda</taxon>
        <taxon>Coelurosauria</taxon>
        <taxon>Aves</taxon>
        <taxon>Neognathae</taxon>
        <taxon>Galloanserae</taxon>
        <taxon>Anseriformes</taxon>
        <taxon>Anatidae</taxon>
        <taxon>Anserinae</taxon>
        <taxon>Anser</taxon>
    </lineage>
</organism>
<evidence type="ECO:0000256" key="1">
    <source>
        <dbReference type="SAM" id="Phobius"/>
    </source>
</evidence>
<dbReference type="Ensembl" id="ENSABRT00000000840.1">
    <property type="protein sequence ID" value="ENSABRP00000000537.1"/>
    <property type="gene ID" value="ENSABRG00000000603.1"/>
</dbReference>
<accession>A0A8B9B8P4</accession>
<keyword evidence="1" id="KW-0472">Membrane</keyword>
<protein>
    <submittedName>
        <fullName evidence="2">Uncharacterized protein</fullName>
    </submittedName>
</protein>
<evidence type="ECO:0000313" key="2">
    <source>
        <dbReference type="Ensembl" id="ENSABRP00000000537.1"/>
    </source>
</evidence>
<name>A0A8B9B8P4_9AVES</name>
<feature type="transmembrane region" description="Helical" evidence="1">
    <location>
        <begin position="67"/>
        <end position="86"/>
    </location>
</feature>
<keyword evidence="3" id="KW-1185">Reference proteome</keyword>
<keyword evidence="1" id="KW-1133">Transmembrane helix</keyword>
<proteinExistence type="predicted"/>
<evidence type="ECO:0000313" key="3">
    <source>
        <dbReference type="Proteomes" id="UP000694426"/>
    </source>
</evidence>
<dbReference type="Proteomes" id="UP000694426">
    <property type="component" value="Unplaced"/>
</dbReference>